<keyword evidence="2" id="KW-1185">Reference proteome</keyword>
<dbReference type="RefSeq" id="WP_006330905.1">
    <property type="nucleotide sequence ID" value="NZ_BAHC01000048.1"/>
</dbReference>
<name>K6UZS1_9ACTN</name>
<dbReference type="OrthoDB" id="4729899at2"/>
<dbReference type="Pfam" id="PF11964">
    <property type="entry name" value="SpoIIAA-like"/>
    <property type="match status" value="1"/>
</dbReference>
<dbReference type="InterPro" id="IPR038396">
    <property type="entry name" value="SpoIIAA-like_sf"/>
</dbReference>
<reference evidence="1 2" key="1">
    <citation type="submission" date="2012-08" db="EMBL/GenBank/DDBJ databases">
        <title>Whole genome shotgun sequence of Gordonia rhizosphera NBRC 16068.</title>
        <authorList>
            <person name="Takarada H."/>
            <person name="Isaki S."/>
            <person name="Hosoyama A."/>
            <person name="Tsuchikane K."/>
            <person name="Katsumata H."/>
            <person name="Baba S."/>
            <person name="Ohji S."/>
            <person name="Yamazaki S."/>
            <person name="Fujita N."/>
        </authorList>
    </citation>
    <scope>NUCLEOTIDE SEQUENCE [LARGE SCALE GENOMIC DNA]</scope>
    <source>
        <strain evidence="1 2">NBRC 16068</strain>
    </source>
</reference>
<dbReference type="EMBL" id="BAHC01000048">
    <property type="protein sequence ID" value="GAB89043.1"/>
    <property type="molecule type" value="Genomic_DNA"/>
</dbReference>
<evidence type="ECO:0000313" key="2">
    <source>
        <dbReference type="Proteomes" id="UP000008363"/>
    </source>
</evidence>
<dbReference type="STRING" id="1108045.GORHZ_048_00200"/>
<accession>K6UZS1</accession>
<dbReference type="Gene3D" id="3.40.50.10600">
    <property type="entry name" value="SpoIIaa-like domains"/>
    <property type="match status" value="1"/>
</dbReference>
<dbReference type="InterPro" id="IPR021866">
    <property type="entry name" value="SpoIIAA-like"/>
</dbReference>
<evidence type="ECO:0000313" key="1">
    <source>
        <dbReference type="EMBL" id="GAB89043.1"/>
    </source>
</evidence>
<organism evidence="1 2">
    <name type="scientific">Gordonia rhizosphera NBRC 16068</name>
    <dbReference type="NCBI Taxonomy" id="1108045"/>
    <lineage>
        <taxon>Bacteria</taxon>
        <taxon>Bacillati</taxon>
        <taxon>Actinomycetota</taxon>
        <taxon>Actinomycetes</taxon>
        <taxon>Mycobacteriales</taxon>
        <taxon>Gordoniaceae</taxon>
        <taxon>Gordonia</taxon>
    </lineage>
</organism>
<dbReference type="Proteomes" id="UP000008363">
    <property type="component" value="Unassembled WGS sequence"/>
</dbReference>
<comment type="caution">
    <text evidence="1">The sequence shown here is derived from an EMBL/GenBank/DDBJ whole genome shotgun (WGS) entry which is preliminary data.</text>
</comment>
<evidence type="ECO:0008006" key="3">
    <source>
        <dbReference type="Google" id="ProtNLM"/>
    </source>
</evidence>
<dbReference type="AlphaFoldDB" id="K6UZS1"/>
<proteinExistence type="predicted"/>
<protein>
    <recommendedName>
        <fullName evidence="3">STAS/SEC14 domain-containing protein</fullName>
    </recommendedName>
</protein>
<dbReference type="SUPFAM" id="SSF52091">
    <property type="entry name" value="SpoIIaa-like"/>
    <property type="match status" value="1"/>
</dbReference>
<gene>
    <name evidence="1" type="ORF">GORHZ_048_00200</name>
</gene>
<sequence>MFTVVKEQGPNVIVEAEGMIHSSDYDVLTPTLEGVVKEHGHANLMIIAEGLKGETPRAMTKDAEFGFGVYKDVKKFALVSDETWLRVAVHMMSPFTGTEEKVFGLDERADAEAWLTA</sequence>
<dbReference type="InterPro" id="IPR036513">
    <property type="entry name" value="STAS_dom_sf"/>
</dbReference>